<dbReference type="KEGG" id="aluc:AKAW2_51127A"/>
<name>A0A7R7WDB9_ASPKA</name>
<dbReference type="GeneID" id="64962107"/>
<dbReference type="EMBL" id="AP024429">
    <property type="protein sequence ID" value="BCS00786.1"/>
    <property type="molecule type" value="Genomic_DNA"/>
</dbReference>
<sequence length="105" mass="11914">MAGLLLHRHFPNFSLFFFFLPDSFVSSYHFFVVFSWIEVICFRPFPVTLPISVSPSATPPTLQIRFFGSRIFPCGCYLIGQPSIAVSLWTCITRYGERVVSVAIA</sequence>
<keyword evidence="2" id="KW-1185">Reference proteome</keyword>
<proteinExistence type="predicted"/>
<reference evidence="1" key="1">
    <citation type="submission" date="2021-01" db="EMBL/GenBank/DDBJ databases">
        <authorList>
            <consortium name="Aspergillus luchuensis mut. kawachii IFO 4304 genome sequencing consortium"/>
            <person name="Kazuki M."/>
            <person name="Futagami T."/>
        </authorList>
    </citation>
    <scope>NUCLEOTIDE SEQUENCE</scope>
    <source>
        <strain evidence="1">IFO 4308</strain>
    </source>
</reference>
<dbReference type="RefSeq" id="XP_041544548.1">
    <property type="nucleotide sequence ID" value="XM_041691021.1"/>
</dbReference>
<organism evidence="1 2">
    <name type="scientific">Aspergillus kawachii</name>
    <name type="common">White koji mold</name>
    <name type="synonym">Aspergillus awamori var. kawachi</name>
    <dbReference type="NCBI Taxonomy" id="1069201"/>
    <lineage>
        <taxon>Eukaryota</taxon>
        <taxon>Fungi</taxon>
        <taxon>Dikarya</taxon>
        <taxon>Ascomycota</taxon>
        <taxon>Pezizomycotina</taxon>
        <taxon>Eurotiomycetes</taxon>
        <taxon>Eurotiomycetidae</taxon>
        <taxon>Eurotiales</taxon>
        <taxon>Aspergillaceae</taxon>
        <taxon>Aspergillus</taxon>
        <taxon>Aspergillus subgen. Circumdati</taxon>
    </lineage>
</organism>
<protein>
    <submittedName>
        <fullName evidence="1">Uncharacterized protein</fullName>
    </submittedName>
</protein>
<evidence type="ECO:0000313" key="1">
    <source>
        <dbReference type="EMBL" id="BCS00786.1"/>
    </source>
</evidence>
<reference evidence="1" key="2">
    <citation type="submission" date="2021-02" db="EMBL/GenBank/DDBJ databases">
        <title>Aspergillus luchuensis mut. kawachii IFO 4304 genome sequence.</title>
        <authorList>
            <person name="Mori K."/>
            <person name="Kadooka C."/>
            <person name="Goto M."/>
            <person name="Futagami T."/>
        </authorList>
    </citation>
    <scope>NUCLEOTIDE SEQUENCE</scope>
    <source>
        <strain evidence="1">IFO 4308</strain>
    </source>
</reference>
<dbReference type="AlphaFoldDB" id="A0A7R7WDB9"/>
<dbReference type="Proteomes" id="UP000661280">
    <property type="component" value="Chromosome 5"/>
</dbReference>
<gene>
    <name evidence="1" type="ORF">AKAW2_51127A</name>
</gene>
<evidence type="ECO:0000313" key="2">
    <source>
        <dbReference type="Proteomes" id="UP000661280"/>
    </source>
</evidence>
<accession>A0A7R7WDB9</accession>